<dbReference type="GO" id="GO:0016491">
    <property type="term" value="F:oxidoreductase activity"/>
    <property type="evidence" value="ECO:0007669"/>
    <property type="project" value="TreeGrafter"/>
</dbReference>
<dbReference type="eggNOG" id="ENOG502ZBEP">
    <property type="taxonomic scope" value="Bacteria"/>
</dbReference>
<dbReference type="AlphaFoldDB" id="Q21XR1"/>
<evidence type="ECO:0000313" key="4">
    <source>
        <dbReference type="EMBL" id="ABD69442.1"/>
    </source>
</evidence>
<feature type="chain" id="PRO_5004200145" description="Outer membrane cytochrome MtrC/MtrF-like domain-containing protein" evidence="2">
    <location>
        <begin position="20"/>
        <end position="945"/>
    </location>
</feature>
<dbReference type="KEGG" id="rfr:Rfer_1713"/>
<evidence type="ECO:0000313" key="5">
    <source>
        <dbReference type="Proteomes" id="UP000008332"/>
    </source>
</evidence>
<keyword evidence="5" id="KW-1185">Reference proteome</keyword>
<dbReference type="STRING" id="338969.Rfer_1713"/>
<organism evidence="4 5">
    <name type="scientific">Albidiferax ferrireducens (strain ATCC BAA-621 / DSM 15236 / T118)</name>
    <name type="common">Rhodoferax ferrireducens</name>
    <dbReference type="NCBI Taxonomy" id="338969"/>
    <lineage>
        <taxon>Bacteria</taxon>
        <taxon>Pseudomonadati</taxon>
        <taxon>Pseudomonadota</taxon>
        <taxon>Betaproteobacteria</taxon>
        <taxon>Burkholderiales</taxon>
        <taxon>Comamonadaceae</taxon>
        <taxon>Rhodoferax</taxon>
    </lineage>
</organism>
<feature type="domain" description="Outer membrane cytochrome MtrC/MtrF-like" evidence="3">
    <location>
        <begin position="714"/>
        <end position="944"/>
    </location>
</feature>
<dbReference type="Proteomes" id="UP000008332">
    <property type="component" value="Chromosome"/>
</dbReference>
<dbReference type="PANTHER" id="PTHR35038">
    <property type="entry name" value="DISSIMILATORY SULFITE REDUCTASE SIRA"/>
    <property type="match status" value="1"/>
</dbReference>
<dbReference type="Gene3D" id="1.10.720.180">
    <property type="match status" value="3"/>
</dbReference>
<dbReference type="RefSeq" id="WP_011464010.1">
    <property type="nucleotide sequence ID" value="NC_007908.1"/>
</dbReference>
<dbReference type="SUPFAM" id="SSF48695">
    <property type="entry name" value="Multiheme cytochromes"/>
    <property type="match status" value="1"/>
</dbReference>
<dbReference type="PROSITE" id="PS51257">
    <property type="entry name" value="PROKAR_LIPOPROTEIN"/>
    <property type="match status" value="1"/>
</dbReference>
<keyword evidence="1 2" id="KW-0732">Signal</keyword>
<dbReference type="HOGENOM" id="CLU_011293_1_0_4"/>
<dbReference type="InterPro" id="IPR036280">
    <property type="entry name" value="Multihaem_cyt_sf"/>
</dbReference>
<feature type="signal peptide" evidence="2">
    <location>
        <begin position="1"/>
        <end position="19"/>
    </location>
</feature>
<dbReference type="EMBL" id="CP000267">
    <property type="protein sequence ID" value="ABD69442.1"/>
    <property type="molecule type" value="Genomic_DNA"/>
</dbReference>
<evidence type="ECO:0000256" key="2">
    <source>
        <dbReference type="SAM" id="SignalP"/>
    </source>
</evidence>
<sequence length="945" mass="97445">MNFGFVRIVAATLMIYTLAGCGGSDGATGPTGPTGPAGPPGAPGANAGSVVKLSSLTPEQYAATSFEATITGVTIASAPVVSFKVADANGTPIVGLGLATKASNATVARYQNLAFSLAKLVPGPAGVVTGTSGGPSKWVSYIVTTVPTTTTAATASRPSTDSQGTLVDNGDGTYQYTFYRDITQVKAQVAGFTLTGINAAADLGDLTYDPNAVHRLALSISGNVPGTGNNTADEVQVVPAVPLAKPNNAIFDFIPATGTALAVTDPGQRLIVDKISCNECHGKLGGIPGTESAAFHGGSRYDPRFCVTCHTDQRKYGQPRAVSTNFAFPALTKTVSATGSVSYSPSTYVADGVTVGDFPVLIHRIHKGDLLVKQNYNFANVLLNETKFPQDIRNCSKCHDNTAPKVAPQADNFKNVPSRLACGACHDGIDFATGQGVTNAAFNSAKLLGTTPAATGHVGGAQADDTKCGLCHDATSIQQVYHVAITPPNPANALVAGGTNNNTNAAWIASNVDNLPTGAIKVTYDVLSVSRNASKRPVIVFKMLQNGVAVPFNTFSATGKTEMWDNFMGSPSAQFVFAVPQDGIAAPADFNASASGYLRSIWNGSATGSSAGTMTGPDANGYYTVTLTGVTIPDNAVMLTGGIGYSYGLRTSMPLTQTNLIDNSLADPNRKGRFALAAATATSGLTAGMPNMIGGLIVIAPDTQKAATATTGRRAIVEDKRCNACHRELGAFTTESFHAGQRNDGTTCAWCHNPNKTSSGWSADSTSFIHAIHASDKRSVPFTWHASSTTESFADIGYPGILNKCETCHLPGTYDFSASASAAAAPNRLYRYVGTGKFDGTVAGSLAAFSISPYVTADNVKDYGAGFSFNASTGVTVPAADTTLVNSPTAAVCFACHDNEVAVAHMRTNGGSIYAARAVALATTESCLICHGSGKVADIRVVHTK</sequence>
<dbReference type="InterPro" id="IPR054337">
    <property type="entry name" value="Mtrc-MtrF-like_dom_II/IV"/>
</dbReference>
<dbReference type="OrthoDB" id="9146465at2"/>
<evidence type="ECO:0000259" key="3">
    <source>
        <dbReference type="Pfam" id="PF22113"/>
    </source>
</evidence>
<accession>Q21XR1</accession>
<dbReference type="InterPro" id="IPR020014">
    <property type="entry name" value="Decahaem_cyt-c_OmcA/MtrC"/>
</dbReference>
<dbReference type="PANTHER" id="PTHR35038:SF6">
    <property type="entry name" value="SURFACE LOCALIZED DECAHEME CYTOCHROME C LIPOPROTEIN"/>
    <property type="match status" value="1"/>
</dbReference>
<reference evidence="5" key="1">
    <citation type="submission" date="2006-02" db="EMBL/GenBank/DDBJ databases">
        <title>Complete sequence of chromosome of Rhodoferax ferrireducens DSM 15236.</title>
        <authorList>
            <person name="Copeland A."/>
            <person name="Lucas S."/>
            <person name="Lapidus A."/>
            <person name="Barry K."/>
            <person name="Detter J.C."/>
            <person name="Glavina del Rio T."/>
            <person name="Hammon N."/>
            <person name="Israni S."/>
            <person name="Pitluck S."/>
            <person name="Brettin T."/>
            <person name="Bruce D."/>
            <person name="Han C."/>
            <person name="Tapia R."/>
            <person name="Gilna P."/>
            <person name="Kiss H."/>
            <person name="Schmutz J."/>
            <person name="Larimer F."/>
            <person name="Land M."/>
            <person name="Kyrpides N."/>
            <person name="Ivanova N."/>
            <person name="Richardson P."/>
        </authorList>
    </citation>
    <scope>NUCLEOTIDE SEQUENCE [LARGE SCALE GENOMIC DNA]</scope>
    <source>
        <strain evidence="5">ATCC BAA-621 / DSM 15236 / T118</strain>
    </source>
</reference>
<feature type="domain" description="Outer membrane cytochrome MtrC/MtrF-like" evidence="3">
    <location>
        <begin position="269"/>
        <end position="480"/>
    </location>
</feature>
<name>Q21XR1_ALBFT</name>
<evidence type="ECO:0000256" key="1">
    <source>
        <dbReference type="ARBA" id="ARBA00022729"/>
    </source>
</evidence>
<dbReference type="InterPro" id="IPR051829">
    <property type="entry name" value="Multiheme_Cytochr_ET"/>
</dbReference>
<protein>
    <recommendedName>
        <fullName evidence="3">Outer membrane cytochrome MtrC/MtrF-like domain-containing protein</fullName>
    </recommendedName>
</protein>
<dbReference type="NCBIfam" id="TIGR03507">
    <property type="entry name" value="decahem_SO1788"/>
    <property type="match status" value="1"/>
</dbReference>
<dbReference type="Pfam" id="PF22113">
    <property type="entry name" value="Mtrc-MtrF_II-IV_dom"/>
    <property type="match status" value="2"/>
</dbReference>
<proteinExistence type="predicted"/>
<gene>
    <name evidence="4" type="ordered locus">Rfer_1713</name>
</gene>